<dbReference type="Pfam" id="PF00691">
    <property type="entry name" value="OmpA"/>
    <property type="match status" value="1"/>
</dbReference>
<feature type="chain" id="PRO_5041707954" evidence="6">
    <location>
        <begin position="26"/>
        <end position="1044"/>
    </location>
</feature>
<dbReference type="Gene3D" id="2.60.40.2810">
    <property type="match status" value="1"/>
</dbReference>
<dbReference type="SUPFAM" id="SSF103088">
    <property type="entry name" value="OmpA-like"/>
    <property type="match status" value="1"/>
</dbReference>
<dbReference type="Pfam" id="PF17892">
    <property type="entry name" value="Cadherin_5"/>
    <property type="match status" value="1"/>
</dbReference>
<feature type="domain" description="OmpA-like" evidence="7">
    <location>
        <begin position="375"/>
        <end position="492"/>
    </location>
</feature>
<keyword evidence="3" id="KW-0998">Cell outer membrane</keyword>
<dbReference type="InterPro" id="IPR050330">
    <property type="entry name" value="Bact_OuterMem_StrucFunc"/>
</dbReference>
<dbReference type="InterPro" id="IPR006665">
    <property type="entry name" value="OmpA-like"/>
</dbReference>
<evidence type="ECO:0000256" key="2">
    <source>
        <dbReference type="ARBA" id="ARBA00023136"/>
    </source>
</evidence>
<evidence type="ECO:0000313" key="8">
    <source>
        <dbReference type="EMBL" id="WGZ91316.1"/>
    </source>
</evidence>
<dbReference type="InterPro" id="IPR041690">
    <property type="entry name" value="Cadherin_5"/>
</dbReference>
<evidence type="ECO:0000256" key="1">
    <source>
        <dbReference type="ARBA" id="ARBA00004442"/>
    </source>
</evidence>
<protein>
    <submittedName>
        <fullName evidence="8">Ig-like domain-containing protein</fullName>
    </submittedName>
</protein>
<dbReference type="Proteomes" id="UP001300672">
    <property type="component" value="Chromosome"/>
</dbReference>
<dbReference type="NCBIfam" id="NF012211">
    <property type="entry name" value="tand_rpt_95"/>
    <property type="match status" value="3"/>
</dbReference>
<reference evidence="8" key="2">
    <citation type="submission" date="2023-04" db="EMBL/GenBank/DDBJ databases">
        <authorList>
            <person name="Beletskiy A.V."/>
            <person name="Mardanov A.V."/>
            <person name="Ravin N.V."/>
        </authorList>
    </citation>
    <scope>NUCLEOTIDE SEQUENCE</scope>
    <source>
        <strain evidence="8">GKL-01</strain>
    </source>
</reference>
<sequence length="1044" mass="112159">MYKKKLFSAQWAALPLLFCSVTVLAGGSLTGSFGSHQQVVDNQAANLAPTCDSGNPARGECATPEVVSAPTPTVKAKAKVAQADTMAQAKQLGKEADGFIDESTETGSISTGYTGGQTRIGVGIDTEFKGKADLSHVFAESEDSATIGQGYLGVNPKADKDKGEENLTGAGAKISHHWVSKDANGQVSHVNKVFGAYDQNEAKDKKVTVGYGQENEQMFWSGHVSKGISDKREVGVLDDKAGTKVYEKAYDLGVGGRVGAYLPEQAMRVQGGVDYEWASKVADNEKKATQLTVTGGVEKFFPDSPHSINANIDVYKKSGGFVEGEQKTEVRGGVGYRYDIASEAGIWQPEQQYRRVRVEIPGEEIKQAPKVQRKLVKHTMELESDTFFKLNSAKLLPEAEERLLSVVAQIRASGHEGNIHIAGNTCDLGSDKHNKDLSERRARAVRDFLAKNGFNGNELLAEGFGEAQPKYPNTDDERHKNRRVDIEYVTYQNKYKDEVITQGGTTRTDPKVVWRKELIPAPPIWVRQALHNVADHKQRIDTYKTTEGNQGGDNGGSDPEAPIANPDIDNNFTIKSCKAASIDLAVLANDQGTGIRINTPAAATNTTYGVVAPNAAKTALVYQPKEGAVGTDAFYYTIVDANGVVSDKASVEVDVKACDSTPVNRNETDTAMTVVNTKIYIGLWNSGRDRDGNVLTLKTFDQTSTKGGSITSVNGKLQYTPKTDFIGVDTFKYDVTDSTGELIHVTVTVTVIGNTPITLVASNDEGSVEQGSKLSIDALNNDNPKTGVTLELLSAPQHGTVSIQDNHFVYTAPKDYTGDVTFTYVTVSGSNRSQPATVTVHITAPVNHAPIANDDPATTTQDTAVTIDVLGNDSDPDQDSISLKSFQTTSTKGGTVEKVNGKLVYTPAKGFYGNDTFTYTITDAKGLEATATVRITVNKGIDPGPVCVAAELGKDQIRFTYSNDPPTLDPYDVLSNDLGTDLQLVGLGKEGITRVITDAGTAQIVDGQIKFWPNAQSCAPTYFTYVVKDKCGNTAIGMVNIVVD</sequence>
<feature type="region of interest" description="Disordered" evidence="5">
    <location>
        <begin position="543"/>
        <end position="562"/>
    </location>
</feature>
<dbReference type="Gene3D" id="2.60.40.3440">
    <property type="match status" value="2"/>
</dbReference>
<evidence type="ECO:0000256" key="4">
    <source>
        <dbReference type="PROSITE-ProRule" id="PRU00473"/>
    </source>
</evidence>
<dbReference type="GO" id="GO:0009279">
    <property type="term" value="C:cell outer membrane"/>
    <property type="evidence" value="ECO:0007669"/>
    <property type="project" value="UniProtKB-SubCell"/>
</dbReference>
<gene>
    <name evidence="8" type="ORF">QJT80_02310</name>
</gene>
<dbReference type="AlphaFoldDB" id="A0AA95HAV2"/>
<dbReference type="PANTHER" id="PTHR30329:SF21">
    <property type="entry name" value="LIPOPROTEIN YIAD-RELATED"/>
    <property type="match status" value="1"/>
</dbReference>
<dbReference type="Gene3D" id="3.30.1330.60">
    <property type="entry name" value="OmpA-like domain"/>
    <property type="match status" value="1"/>
</dbReference>
<evidence type="ECO:0000256" key="6">
    <source>
        <dbReference type="SAM" id="SignalP"/>
    </source>
</evidence>
<dbReference type="InterPro" id="IPR006664">
    <property type="entry name" value="OMP_bac"/>
</dbReference>
<name>A0AA95HAV2_9GAMM</name>
<dbReference type="KEGG" id="tdu:QJT80_02310"/>
<keyword evidence="6" id="KW-0732">Signal</keyword>
<evidence type="ECO:0000256" key="3">
    <source>
        <dbReference type="ARBA" id="ARBA00023237"/>
    </source>
</evidence>
<proteinExistence type="predicted"/>
<comment type="subcellular location">
    <subcellularLocation>
        <location evidence="1">Cell outer membrane</location>
    </subcellularLocation>
</comment>
<feature type="signal peptide" evidence="6">
    <location>
        <begin position="1"/>
        <end position="25"/>
    </location>
</feature>
<dbReference type="EMBL" id="CP124755">
    <property type="protein sequence ID" value="WGZ91316.1"/>
    <property type="molecule type" value="Genomic_DNA"/>
</dbReference>
<organism evidence="8">
    <name type="scientific">Candidatus Thiocaldithrix dubininis</name>
    <dbReference type="NCBI Taxonomy" id="3080823"/>
    <lineage>
        <taxon>Bacteria</taxon>
        <taxon>Pseudomonadati</taxon>
        <taxon>Pseudomonadota</taxon>
        <taxon>Gammaproteobacteria</taxon>
        <taxon>Thiotrichales</taxon>
        <taxon>Thiotrichaceae</taxon>
        <taxon>Candidatus Thiocaldithrix</taxon>
    </lineage>
</organism>
<dbReference type="PROSITE" id="PS51123">
    <property type="entry name" value="OMPA_2"/>
    <property type="match status" value="1"/>
</dbReference>
<accession>A0AA95HAV2</accession>
<keyword evidence="2 4" id="KW-0472">Membrane</keyword>
<dbReference type="InterPro" id="IPR036737">
    <property type="entry name" value="OmpA-like_sf"/>
</dbReference>
<dbReference type="PRINTS" id="PR01021">
    <property type="entry name" value="OMPADOMAIN"/>
</dbReference>
<dbReference type="CDD" id="cd07185">
    <property type="entry name" value="OmpA_C-like"/>
    <property type="match status" value="1"/>
</dbReference>
<dbReference type="PANTHER" id="PTHR30329">
    <property type="entry name" value="STATOR ELEMENT OF FLAGELLAR MOTOR COMPLEX"/>
    <property type="match status" value="1"/>
</dbReference>
<dbReference type="Pfam" id="PF17963">
    <property type="entry name" value="Big_9"/>
    <property type="match status" value="3"/>
</dbReference>
<evidence type="ECO:0000256" key="5">
    <source>
        <dbReference type="SAM" id="MobiDB-lite"/>
    </source>
</evidence>
<reference evidence="8" key="1">
    <citation type="journal article" date="2023" name="Int. J. Mol. Sci.">
        <title>Metagenomics Revealed a New Genus 'Candidatus Thiocaldithrix dubininis' gen. nov., sp. nov. and a New Species 'Candidatus Thiothrix putei' sp. nov. in the Family Thiotrichaceae, Some Members of Which Have Traits of Both Na+- and H+-Motive Energetics.</title>
        <authorList>
            <person name="Ravin N.V."/>
            <person name="Muntyan M.S."/>
            <person name="Smolyakov D.D."/>
            <person name="Rudenko T.S."/>
            <person name="Beletsky A.V."/>
            <person name="Mardanov A.V."/>
            <person name="Grabovich M.Y."/>
        </authorList>
    </citation>
    <scope>NUCLEOTIDE SEQUENCE</scope>
    <source>
        <strain evidence="8">GKL-01</strain>
    </source>
</reference>
<evidence type="ECO:0000259" key="7">
    <source>
        <dbReference type="PROSITE" id="PS51123"/>
    </source>
</evidence>